<comment type="caution">
    <text evidence="2">The sequence shown here is derived from an EMBL/GenBank/DDBJ whole genome shotgun (WGS) entry which is preliminary data.</text>
</comment>
<proteinExistence type="predicted"/>
<protein>
    <submittedName>
        <fullName evidence="2">DUF4260 family protein</fullName>
    </submittedName>
</protein>
<feature type="transmembrane region" description="Helical" evidence="1">
    <location>
        <begin position="63"/>
        <end position="93"/>
    </location>
</feature>
<evidence type="ECO:0000313" key="2">
    <source>
        <dbReference type="EMBL" id="RWX74800.1"/>
    </source>
</evidence>
<accession>A0A3S3S9M9</accession>
<reference evidence="2 3" key="1">
    <citation type="submission" date="2019-01" db="EMBL/GenBank/DDBJ databases">
        <title>The draft genome of Rhizobium sp. 24NR.</title>
        <authorList>
            <person name="Liu L."/>
            <person name="Liang L."/>
            <person name="Shi S."/>
            <person name="Xu L."/>
            <person name="Wang X."/>
            <person name="Li L."/>
            <person name="Zhang X."/>
        </authorList>
    </citation>
    <scope>NUCLEOTIDE SEQUENCE [LARGE SCALE GENOMIC DNA]</scope>
    <source>
        <strain evidence="2 3">24NR</strain>
    </source>
</reference>
<keyword evidence="1" id="KW-0812">Transmembrane</keyword>
<gene>
    <name evidence="2" type="ORF">EPK99_23145</name>
</gene>
<evidence type="ECO:0000256" key="1">
    <source>
        <dbReference type="SAM" id="Phobius"/>
    </source>
</evidence>
<dbReference type="Proteomes" id="UP000287687">
    <property type="component" value="Unassembled WGS sequence"/>
</dbReference>
<evidence type="ECO:0000313" key="3">
    <source>
        <dbReference type="Proteomes" id="UP000287687"/>
    </source>
</evidence>
<dbReference type="AlphaFoldDB" id="A0A3S3S9M9"/>
<dbReference type="InterPro" id="IPR025356">
    <property type="entry name" value="DUF4260"/>
</dbReference>
<name>A0A3S3S9M9_9HYPH</name>
<organism evidence="2 3">
    <name type="scientific">Neorhizobium lilium</name>
    <dbReference type="NCBI Taxonomy" id="2503024"/>
    <lineage>
        <taxon>Bacteria</taxon>
        <taxon>Pseudomonadati</taxon>
        <taxon>Pseudomonadota</taxon>
        <taxon>Alphaproteobacteria</taxon>
        <taxon>Hyphomicrobiales</taxon>
        <taxon>Rhizobiaceae</taxon>
        <taxon>Rhizobium/Agrobacterium group</taxon>
        <taxon>Neorhizobium</taxon>
    </lineage>
</organism>
<dbReference type="RefSeq" id="WP_128445461.1">
    <property type="nucleotide sequence ID" value="NZ_SBIP01000006.1"/>
</dbReference>
<dbReference type="EMBL" id="SBIP01000006">
    <property type="protein sequence ID" value="RWX74800.1"/>
    <property type="molecule type" value="Genomic_DNA"/>
</dbReference>
<feature type="transmembrane region" description="Helical" evidence="1">
    <location>
        <begin position="6"/>
        <end position="24"/>
    </location>
</feature>
<sequence length="122" mass="13411">MAQAVLWQRAEGLIIFLAGLAIFWHCNETITWWGALALFFAPDVSFLSYPLGPRVGAFCYNVMHIYALGAALLAIGLTASLPLITAIGALWLAHAGFDRMLRYGLKLPESFSFTHLGQIGRQ</sequence>
<keyword evidence="1" id="KW-0472">Membrane</keyword>
<keyword evidence="3" id="KW-1185">Reference proteome</keyword>
<keyword evidence="1" id="KW-1133">Transmembrane helix</keyword>
<dbReference type="OrthoDB" id="9813911at2"/>
<dbReference type="Pfam" id="PF14079">
    <property type="entry name" value="DUF4260"/>
    <property type="match status" value="1"/>
</dbReference>